<feature type="compositionally biased region" description="Basic and acidic residues" evidence="1">
    <location>
        <begin position="110"/>
        <end position="122"/>
    </location>
</feature>
<dbReference type="EMBL" id="CADEAL010001780">
    <property type="protein sequence ID" value="CAB1435560.1"/>
    <property type="molecule type" value="Genomic_DNA"/>
</dbReference>
<feature type="region of interest" description="Disordered" evidence="1">
    <location>
        <begin position="148"/>
        <end position="184"/>
    </location>
</feature>
<dbReference type="Proteomes" id="UP001153269">
    <property type="component" value="Unassembled WGS sequence"/>
</dbReference>
<feature type="compositionally biased region" description="Polar residues" evidence="1">
    <location>
        <begin position="80"/>
        <end position="109"/>
    </location>
</feature>
<evidence type="ECO:0000313" key="2">
    <source>
        <dbReference type="EMBL" id="CAB1435560.1"/>
    </source>
</evidence>
<reference evidence="2" key="1">
    <citation type="submission" date="2020-03" db="EMBL/GenBank/DDBJ databases">
        <authorList>
            <person name="Weist P."/>
        </authorList>
    </citation>
    <scope>NUCLEOTIDE SEQUENCE</scope>
</reference>
<comment type="caution">
    <text evidence="2">The sequence shown here is derived from an EMBL/GenBank/DDBJ whole genome shotgun (WGS) entry which is preliminary data.</text>
</comment>
<accession>A0A9N7YRQ7</accession>
<feature type="region of interest" description="Disordered" evidence="1">
    <location>
        <begin position="1"/>
        <end position="124"/>
    </location>
</feature>
<protein>
    <submittedName>
        <fullName evidence="2">Uncharacterized protein</fullName>
    </submittedName>
</protein>
<evidence type="ECO:0000256" key="1">
    <source>
        <dbReference type="SAM" id="MobiDB-lite"/>
    </source>
</evidence>
<keyword evidence="3" id="KW-1185">Reference proteome</keyword>
<proteinExistence type="predicted"/>
<organism evidence="2 3">
    <name type="scientific">Pleuronectes platessa</name>
    <name type="common">European plaice</name>
    <dbReference type="NCBI Taxonomy" id="8262"/>
    <lineage>
        <taxon>Eukaryota</taxon>
        <taxon>Metazoa</taxon>
        <taxon>Chordata</taxon>
        <taxon>Craniata</taxon>
        <taxon>Vertebrata</taxon>
        <taxon>Euteleostomi</taxon>
        <taxon>Actinopterygii</taxon>
        <taxon>Neopterygii</taxon>
        <taxon>Teleostei</taxon>
        <taxon>Neoteleostei</taxon>
        <taxon>Acanthomorphata</taxon>
        <taxon>Carangaria</taxon>
        <taxon>Pleuronectiformes</taxon>
        <taxon>Pleuronectoidei</taxon>
        <taxon>Pleuronectidae</taxon>
        <taxon>Pleuronectes</taxon>
    </lineage>
</organism>
<evidence type="ECO:0000313" key="3">
    <source>
        <dbReference type="Proteomes" id="UP001153269"/>
    </source>
</evidence>
<dbReference type="AlphaFoldDB" id="A0A9N7YRQ7"/>
<sequence>MLRGPGPNTEGGLAHRIQTVYGESSSSDDTMTEPKHPLTGSSSRRTEERGDVSTHLPAAESPADKFTLRSSRLLPDTALSKRTSPPSPSESAWFTYTRLSSKSDIQDQSGHPREPQPAERLSEPPSATLIFKPLLRCQLTSPSNGTGRGWCHVQPAFSPRRQGRPHPSLLPHPGPERQRGTSTTEQRYGLEDFLLLLTEILPHMVVPWWRLFPGGGGSLVEVVPWWRWFPGGGCSSELRNHFVQTPATSQRS</sequence>
<name>A0A9N7YRQ7_PLEPL</name>
<gene>
    <name evidence="2" type="ORF">PLEPLA_LOCUS23621</name>
</gene>